<dbReference type="CDD" id="cd14847">
    <property type="entry name" value="DD-carboxypeptidase_like"/>
    <property type="match status" value="1"/>
</dbReference>
<sequence>MTLPVNRQPYGLEPQHLVEYQGHQLESKTAKALSKMVTAAARDNIDIKVCSGFRDFHRQMQIWNNKASGTRPVLDSHSKPVELSNKTANEIIDLILLWSALPGTSRHHWGTDVDLFDANQIDQINLKLIPSEYESGGPCSNLYHWLLIHASDFGFYFPFQLGLSGVSPEPWHLSYFPVANTILGSFELETLRQVITESEIKFRDELLYRLESIVQNYVYRVAPSPDET</sequence>
<dbReference type="InterPro" id="IPR009045">
    <property type="entry name" value="Zn_M74/Hedgehog-like"/>
</dbReference>
<accession>A0ABX6V6P4</accession>
<dbReference type="EMBL" id="CP045503">
    <property type="protein sequence ID" value="QPG58296.1"/>
    <property type="molecule type" value="Genomic_DNA"/>
</dbReference>
<evidence type="ECO:0000313" key="2">
    <source>
        <dbReference type="EMBL" id="QPG58296.1"/>
    </source>
</evidence>
<name>A0ABX6V6P4_9GAMM</name>
<evidence type="ECO:0000259" key="1">
    <source>
        <dbReference type="Pfam" id="PF02557"/>
    </source>
</evidence>
<feature type="domain" description="D-alanyl-D-alanine carboxypeptidase-like core" evidence="1">
    <location>
        <begin position="23"/>
        <end position="177"/>
    </location>
</feature>
<keyword evidence="3" id="KW-1185">Reference proteome</keyword>
<dbReference type="PANTHER" id="PTHR34385">
    <property type="entry name" value="D-ALANYL-D-ALANINE CARBOXYPEPTIDASE"/>
    <property type="match status" value="1"/>
</dbReference>
<dbReference type="SUPFAM" id="SSF55166">
    <property type="entry name" value="Hedgehog/DD-peptidase"/>
    <property type="match status" value="1"/>
</dbReference>
<organism evidence="2 3">
    <name type="scientific">Shewanella eurypsychrophilus</name>
    <dbReference type="NCBI Taxonomy" id="2593656"/>
    <lineage>
        <taxon>Bacteria</taxon>
        <taxon>Pseudomonadati</taxon>
        <taxon>Pseudomonadota</taxon>
        <taxon>Gammaproteobacteria</taxon>
        <taxon>Alteromonadales</taxon>
        <taxon>Shewanellaceae</taxon>
        <taxon>Shewanella</taxon>
    </lineage>
</organism>
<protein>
    <submittedName>
        <fullName evidence="2">M15 family metallopeptidase</fullName>
    </submittedName>
</protein>
<proteinExistence type="predicted"/>
<reference evidence="2" key="1">
    <citation type="submission" date="2021-07" db="EMBL/GenBank/DDBJ databases">
        <title>Shewanella sp. YLB-07 whole genome sequence.</title>
        <authorList>
            <person name="Yu L."/>
        </authorList>
    </citation>
    <scope>NUCLEOTIDE SEQUENCE</scope>
    <source>
        <strain evidence="2">YLB-08</strain>
    </source>
</reference>
<dbReference type="Pfam" id="PF02557">
    <property type="entry name" value="VanY"/>
    <property type="match status" value="1"/>
</dbReference>
<dbReference type="InterPro" id="IPR003709">
    <property type="entry name" value="VanY-like_core_dom"/>
</dbReference>
<dbReference type="Gene3D" id="3.30.1380.10">
    <property type="match status" value="1"/>
</dbReference>
<dbReference type="Proteomes" id="UP000316416">
    <property type="component" value="Chromosome"/>
</dbReference>
<gene>
    <name evidence="2" type="ORF">FM038_013190</name>
</gene>
<dbReference type="InterPro" id="IPR052179">
    <property type="entry name" value="DD-CPase-like"/>
</dbReference>
<evidence type="ECO:0000313" key="3">
    <source>
        <dbReference type="Proteomes" id="UP000316416"/>
    </source>
</evidence>
<dbReference type="PANTHER" id="PTHR34385:SF1">
    <property type="entry name" value="PEPTIDOGLYCAN L-ALANYL-D-GLUTAMATE ENDOPEPTIDASE CWLK"/>
    <property type="match status" value="1"/>
</dbReference>